<dbReference type="EMBL" id="QKWP01000217">
    <property type="protein sequence ID" value="RIB24426.1"/>
    <property type="molecule type" value="Genomic_DNA"/>
</dbReference>
<comment type="caution">
    <text evidence="1">The sequence shown here is derived from an EMBL/GenBank/DDBJ whole genome shotgun (WGS) entry which is preliminary data.</text>
</comment>
<organism evidence="1 2">
    <name type="scientific">Gigaspora rosea</name>
    <dbReference type="NCBI Taxonomy" id="44941"/>
    <lineage>
        <taxon>Eukaryota</taxon>
        <taxon>Fungi</taxon>
        <taxon>Fungi incertae sedis</taxon>
        <taxon>Mucoromycota</taxon>
        <taxon>Glomeromycotina</taxon>
        <taxon>Glomeromycetes</taxon>
        <taxon>Diversisporales</taxon>
        <taxon>Gigasporaceae</taxon>
        <taxon>Gigaspora</taxon>
    </lineage>
</organism>
<proteinExistence type="predicted"/>
<dbReference type="Proteomes" id="UP000266673">
    <property type="component" value="Unassembled WGS sequence"/>
</dbReference>
<name>A0A397VZI4_9GLOM</name>
<protein>
    <submittedName>
        <fullName evidence="1">Uncharacterized protein</fullName>
    </submittedName>
</protein>
<accession>A0A397VZI4</accession>
<dbReference type="AlphaFoldDB" id="A0A397VZI4"/>
<dbReference type="OrthoDB" id="2434274at2759"/>
<keyword evidence="2" id="KW-1185">Reference proteome</keyword>
<evidence type="ECO:0000313" key="2">
    <source>
        <dbReference type="Proteomes" id="UP000266673"/>
    </source>
</evidence>
<gene>
    <name evidence="1" type="ORF">C2G38_2168637</name>
</gene>
<sequence>MYEGLLMTINSIEIHEESRNRYLTEQHKSNQTKPTIILNNIWQVDKFRRLLTLFWNRSILKDYVTVINVGESPDTKVFLAYSAVLRYRFLHLRNEWSNVSKDKNYIKTLYLKKERTFLSNILKLSSDIPTEE</sequence>
<evidence type="ECO:0000313" key="1">
    <source>
        <dbReference type="EMBL" id="RIB24426.1"/>
    </source>
</evidence>
<reference evidence="1 2" key="1">
    <citation type="submission" date="2018-06" db="EMBL/GenBank/DDBJ databases">
        <title>Comparative genomics reveals the genomic features of Rhizophagus irregularis, R. cerebriforme, R. diaphanum and Gigaspora rosea, and their symbiotic lifestyle signature.</title>
        <authorList>
            <person name="Morin E."/>
            <person name="San Clemente H."/>
            <person name="Chen E.C.H."/>
            <person name="De La Providencia I."/>
            <person name="Hainaut M."/>
            <person name="Kuo A."/>
            <person name="Kohler A."/>
            <person name="Murat C."/>
            <person name="Tang N."/>
            <person name="Roy S."/>
            <person name="Loubradou J."/>
            <person name="Henrissat B."/>
            <person name="Grigoriev I.V."/>
            <person name="Corradi N."/>
            <person name="Roux C."/>
            <person name="Martin F.M."/>
        </authorList>
    </citation>
    <scope>NUCLEOTIDE SEQUENCE [LARGE SCALE GENOMIC DNA]</scope>
    <source>
        <strain evidence="1 2">DAOM 194757</strain>
    </source>
</reference>